<evidence type="ECO:0000256" key="5">
    <source>
        <dbReference type="ARBA" id="ARBA00022837"/>
    </source>
</evidence>
<dbReference type="OrthoDB" id="7306561at2"/>
<accession>A0A5J6MQ14</accession>
<evidence type="ECO:0000256" key="8">
    <source>
        <dbReference type="ARBA" id="ARBA00023180"/>
    </source>
</evidence>
<keyword evidence="6" id="KW-1133">Transmembrane helix</keyword>
<keyword evidence="5" id="KW-0106">Calcium</keyword>
<evidence type="ECO:0000256" key="6">
    <source>
        <dbReference type="ARBA" id="ARBA00022989"/>
    </source>
</evidence>
<organism evidence="10 11">
    <name type="scientific">Hypericibacter terrae</name>
    <dbReference type="NCBI Taxonomy" id="2602015"/>
    <lineage>
        <taxon>Bacteria</taxon>
        <taxon>Pseudomonadati</taxon>
        <taxon>Pseudomonadota</taxon>
        <taxon>Alphaproteobacteria</taxon>
        <taxon>Rhodospirillales</taxon>
        <taxon>Dongiaceae</taxon>
        <taxon>Hypericibacter</taxon>
    </lineage>
</organism>
<evidence type="ECO:0000256" key="7">
    <source>
        <dbReference type="ARBA" id="ARBA00023136"/>
    </source>
</evidence>
<dbReference type="InterPro" id="IPR003644">
    <property type="entry name" value="Calx_beta"/>
</dbReference>
<evidence type="ECO:0000256" key="1">
    <source>
        <dbReference type="ARBA" id="ARBA00004167"/>
    </source>
</evidence>
<evidence type="ECO:0000313" key="11">
    <source>
        <dbReference type="Proteomes" id="UP000326202"/>
    </source>
</evidence>
<evidence type="ECO:0000256" key="2">
    <source>
        <dbReference type="ARBA" id="ARBA00022692"/>
    </source>
</evidence>
<keyword evidence="3" id="KW-0732">Signal</keyword>
<dbReference type="Gene3D" id="2.60.40.60">
    <property type="entry name" value="Cadherins"/>
    <property type="match status" value="2"/>
</dbReference>
<dbReference type="PROSITE" id="PS00232">
    <property type="entry name" value="CADHERIN_1"/>
    <property type="match status" value="1"/>
</dbReference>
<proteinExistence type="predicted"/>
<dbReference type="Pfam" id="PF03160">
    <property type="entry name" value="Calx-beta"/>
    <property type="match status" value="5"/>
</dbReference>
<dbReference type="GO" id="GO:0007154">
    <property type="term" value="P:cell communication"/>
    <property type="evidence" value="ECO:0007669"/>
    <property type="project" value="InterPro"/>
</dbReference>
<feature type="domain" description="Cadherin" evidence="9">
    <location>
        <begin position="434"/>
        <end position="548"/>
    </location>
</feature>
<sequence>MDNTLHGTASGGGEHSEVGATQVAAVTGTPIGQISATTQPVHVTHPDGSTEDLGVGGQIYANDTVKTDSDGEVEITFVDGTHFSLGGNAEMQIDKLIYDPSGSDNSLAVSVVQGAFVFVTGAIAGAPGEGMEVTTPAGGIGVRGTSVGGHYTQGPEGWVIALLKDANGHVGKVVVYNDKGEVVLDELFESTKLIDPNTPPTVPVILTKEQIEALFGVPLELLPEIHMQIELEGQRGELDTFQTAAGGPNSGGPNHGSHFYTFGLANFVFGVTGGTVPATALGDSGPLGGSKLVYDTPGGPQDPHDKQFQDSGGPFGMALGGGHIPENSPFGTVAGFVAAILGGPPNATYTYSLVDQDGFATFRVLAFAALGEESPAFEIDPATGIITVHNPELMDFETTPDFFLTIRATNASGQFVDVPFQVHLEDVNDNAPVIDPHEPIDLAENSAAGTVVGQVTAHDADTTGEATVYSIVEASDPNHYFAIDPATGQITLTAAGAASGLLDYETEPNKIVLQVIASDGTNTSGPTDVEIDITDVNEAQWSISGSTFVSEGGTTTYTVSYTGVTLAEGESMTIDVQTQPGSAEDGSDYTGLTTTITFIGGGATSATVEVSTIDDTVIEGDEDYTVAIGNPSHGNVAGSGEVTTTIEDGNDTILSWQIEGNSTVEEGQDAVYTVSYTGATLADGQTATVTVQTHEGSAQEGADKDFGGVDLVLTFTGGDVTAQTVSVETFSDSLTEGTEDYSVDLISNVGTTGSGVTTDIVDPPPPMVWTLNGDSGVNEGSSATYIVSYTGGSLAPGELATITLDTSSGTATEGGEGGDFGGAHVVLTFTGGEDTAQTVTLSAYNDTVIEGTEDYTVSIHDPSAGSVAGDGQITTQISDNDTVLSWSVTGDSTGVEGDSVTYTVSYGDAVLADGQTVTVTVQTSPGSASEGEDYGAVDTVLTFTGGDATSQTIAVELFNDTQVESSENYSVDLQSDVGQVGSGVTTEILDPPPPLEWSISGLSSVTEGDAATYTIGYSGGTLATGEIATVTIDTSPGTAGENQDYVGVHTVLTFTGGEAATQTLEVATIGDNNVEDTETYTVSITQVDHGDIASGQTQTAIIDNDVPPDNGNLDGTIATGTNHSEQPVILTFVDENPLTEGDPLHAYSRLLVIGGEASITEIDTDAGFDVDDSRTYRAALEFPPDTIGSHLDIHGVTLEGVDLGPRDNVTIGYDNNGTQDSVPGDPVGITGLLDPANGDALQPMQPSEDGNGSNDTIFGSKGSFNYLFGADGNDTIEGSTDPEILNGGNAGFNGFDSVDGGGGDDIIVYHPDSVIDGGFSGFDILRVDQGAIELYQSDKSGDPLEASSTIDLTNASVYNIDMILITEDADADSKRGTSLELDAATADRMTRSAGSESDSSTNLYIVGSKGDHLTLDDFGGDWVDGNGDIPGIQPVGHVDDGHGQAFDIYQVATDNFSRTTNVYVDTDIQVTVDQASA</sequence>
<dbReference type="Pfam" id="PF00028">
    <property type="entry name" value="Cadherin"/>
    <property type="match status" value="1"/>
</dbReference>
<dbReference type="GO" id="GO:0005886">
    <property type="term" value="C:plasma membrane"/>
    <property type="evidence" value="ECO:0007669"/>
    <property type="project" value="InterPro"/>
</dbReference>
<dbReference type="SMART" id="SM00112">
    <property type="entry name" value="CA"/>
    <property type="match status" value="2"/>
</dbReference>
<dbReference type="SUPFAM" id="SSF49313">
    <property type="entry name" value="Cadherin-like"/>
    <property type="match status" value="2"/>
</dbReference>
<dbReference type="GO" id="GO:0007156">
    <property type="term" value="P:homophilic cell adhesion via plasma membrane adhesion molecules"/>
    <property type="evidence" value="ECO:0007669"/>
    <property type="project" value="InterPro"/>
</dbReference>
<dbReference type="SMART" id="SM00237">
    <property type="entry name" value="Calx_beta"/>
    <property type="match status" value="5"/>
</dbReference>
<dbReference type="InterPro" id="IPR002126">
    <property type="entry name" value="Cadherin-like_dom"/>
</dbReference>
<evidence type="ECO:0000256" key="3">
    <source>
        <dbReference type="ARBA" id="ARBA00022729"/>
    </source>
</evidence>
<evidence type="ECO:0000259" key="9">
    <source>
        <dbReference type="PROSITE" id="PS50268"/>
    </source>
</evidence>
<feature type="domain" description="Cadherin" evidence="9">
    <location>
        <begin position="324"/>
        <end position="434"/>
    </location>
</feature>
<protein>
    <recommendedName>
        <fullName evidence="9">Cadherin domain-containing protein</fullName>
    </recommendedName>
</protein>
<keyword evidence="8" id="KW-0325">Glycoprotein</keyword>
<dbReference type="Pfam" id="PF04773">
    <property type="entry name" value="FecR"/>
    <property type="match status" value="1"/>
</dbReference>
<dbReference type="SUPFAM" id="SSF141072">
    <property type="entry name" value="CalX-like"/>
    <property type="match status" value="5"/>
</dbReference>
<dbReference type="InterPro" id="IPR020894">
    <property type="entry name" value="Cadherin_CS"/>
</dbReference>
<dbReference type="Gene3D" id="2.60.40.2030">
    <property type="match status" value="5"/>
</dbReference>
<reference evidence="10 11" key="1">
    <citation type="submission" date="2019-08" db="EMBL/GenBank/DDBJ databases">
        <title>Hyperibacter terrae gen. nov., sp. nov. and Hyperibacter viscosus sp. nov., two new members in the family Rhodospirillaceae isolated from the rhizosphere of Hypericum perforatum.</title>
        <authorList>
            <person name="Noviana Z."/>
        </authorList>
    </citation>
    <scope>NUCLEOTIDE SEQUENCE [LARGE SCALE GENOMIC DNA]</scope>
    <source>
        <strain evidence="10 11">R5913</strain>
    </source>
</reference>
<dbReference type="InterPro" id="IPR050174">
    <property type="entry name" value="Protocadherin/Cadherin-CA"/>
</dbReference>
<dbReference type="PROSITE" id="PS50268">
    <property type="entry name" value="CADHERIN_2"/>
    <property type="match status" value="2"/>
</dbReference>
<dbReference type="PANTHER" id="PTHR24028:SF328">
    <property type="entry name" value="CADHERIN-3"/>
    <property type="match status" value="1"/>
</dbReference>
<dbReference type="GO" id="GO:0005509">
    <property type="term" value="F:calcium ion binding"/>
    <property type="evidence" value="ECO:0007669"/>
    <property type="project" value="InterPro"/>
</dbReference>
<dbReference type="EMBL" id="CP042906">
    <property type="protein sequence ID" value="QEX16916.1"/>
    <property type="molecule type" value="Genomic_DNA"/>
</dbReference>
<evidence type="ECO:0000313" key="10">
    <source>
        <dbReference type="EMBL" id="QEX16916.1"/>
    </source>
</evidence>
<name>A0A5J6MQ14_9PROT</name>
<keyword evidence="11" id="KW-1185">Reference proteome</keyword>
<keyword evidence="4" id="KW-0677">Repeat</keyword>
<dbReference type="KEGG" id="htq:FRZ44_22110"/>
<gene>
    <name evidence="10" type="ORF">FRZ44_22110</name>
</gene>
<evidence type="ECO:0000256" key="4">
    <source>
        <dbReference type="ARBA" id="ARBA00022737"/>
    </source>
</evidence>
<dbReference type="InterPro" id="IPR038081">
    <property type="entry name" value="CalX-like_sf"/>
</dbReference>
<dbReference type="RefSeq" id="WP_151177213.1">
    <property type="nucleotide sequence ID" value="NZ_CP042906.1"/>
</dbReference>
<keyword evidence="2" id="KW-0812">Transmembrane</keyword>
<dbReference type="Proteomes" id="UP000326202">
    <property type="component" value="Chromosome"/>
</dbReference>
<dbReference type="InterPro" id="IPR015919">
    <property type="entry name" value="Cadherin-like_sf"/>
</dbReference>
<keyword evidence="7" id="KW-0472">Membrane</keyword>
<dbReference type="PANTHER" id="PTHR24028">
    <property type="entry name" value="CADHERIN-87A"/>
    <property type="match status" value="1"/>
</dbReference>
<comment type="subcellular location">
    <subcellularLocation>
        <location evidence="1">Membrane</location>
        <topology evidence="1">Single-pass membrane protein</topology>
    </subcellularLocation>
</comment>
<dbReference type="CDD" id="cd11304">
    <property type="entry name" value="Cadherin_repeat"/>
    <property type="match status" value="2"/>
</dbReference>
<dbReference type="InterPro" id="IPR006860">
    <property type="entry name" value="FecR"/>
</dbReference>